<feature type="compositionally biased region" description="Basic and acidic residues" evidence="1">
    <location>
        <begin position="1"/>
        <end position="24"/>
    </location>
</feature>
<gene>
    <name evidence="2" type="ORF">SDJN03_19503</name>
</gene>
<accession>A0AAV6MNM3</accession>
<sequence>MKERWTVGRDGEQRSADERADCRKPGGGSASWSRCWSRCLIMSNDGADGCGSEENGAGDLLHLHCDYLLFGCGVYPVTMNSNDSTITENRLRFGDRCLMK</sequence>
<dbReference type="AlphaFoldDB" id="A0AAV6MNM3"/>
<comment type="caution">
    <text evidence="2">The sequence shown here is derived from an EMBL/GenBank/DDBJ whole genome shotgun (WGS) entry which is preliminary data.</text>
</comment>
<proteinExistence type="predicted"/>
<feature type="non-terminal residue" evidence="2">
    <location>
        <position position="1"/>
    </location>
</feature>
<protein>
    <submittedName>
        <fullName evidence="2">Uncharacterized protein</fullName>
    </submittedName>
</protein>
<evidence type="ECO:0000256" key="1">
    <source>
        <dbReference type="SAM" id="MobiDB-lite"/>
    </source>
</evidence>
<reference evidence="2 3" key="1">
    <citation type="journal article" date="2021" name="Hortic Res">
        <title>The domestication of Cucurbita argyrosperma as revealed by the genome of its wild relative.</title>
        <authorList>
            <person name="Barrera-Redondo J."/>
            <person name="Sanchez-de la Vega G."/>
            <person name="Aguirre-Liguori J.A."/>
            <person name="Castellanos-Morales G."/>
            <person name="Gutierrez-Guerrero Y.T."/>
            <person name="Aguirre-Dugua X."/>
            <person name="Aguirre-Planter E."/>
            <person name="Tenaillon M.I."/>
            <person name="Lira-Saade R."/>
            <person name="Eguiarte L.E."/>
        </authorList>
    </citation>
    <scope>NUCLEOTIDE SEQUENCE [LARGE SCALE GENOMIC DNA]</scope>
    <source>
        <strain evidence="2">JBR-2021</strain>
    </source>
</reference>
<dbReference type="Proteomes" id="UP000685013">
    <property type="component" value="Chromosome 13"/>
</dbReference>
<evidence type="ECO:0000313" key="3">
    <source>
        <dbReference type="Proteomes" id="UP000685013"/>
    </source>
</evidence>
<name>A0AAV6MNM3_9ROSI</name>
<evidence type="ECO:0000313" key="2">
    <source>
        <dbReference type="EMBL" id="KAG6583571.1"/>
    </source>
</evidence>
<dbReference type="EMBL" id="JAGKQH010000013">
    <property type="protein sequence ID" value="KAG6583571.1"/>
    <property type="molecule type" value="Genomic_DNA"/>
</dbReference>
<organism evidence="2 3">
    <name type="scientific">Cucurbita argyrosperma subsp. sororia</name>
    <dbReference type="NCBI Taxonomy" id="37648"/>
    <lineage>
        <taxon>Eukaryota</taxon>
        <taxon>Viridiplantae</taxon>
        <taxon>Streptophyta</taxon>
        <taxon>Embryophyta</taxon>
        <taxon>Tracheophyta</taxon>
        <taxon>Spermatophyta</taxon>
        <taxon>Magnoliopsida</taxon>
        <taxon>eudicotyledons</taxon>
        <taxon>Gunneridae</taxon>
        <taxon>Pentapetalae</taxon>
        <taxon>rosids</taxon>
        <taxon>fabids</taxon>
        <taxon>Cucurbitales</taxon>
        <taxon>Cucurbitaceae</taxon>
        <taxon>Cucurbiteae</taxon>
        <taxon>Cucurbita</taxon>
    </lineage>
</organism>
<keyword evidence="3" id="KW-1185">Reference proteome</keyword>
<feature type="region of interest" description="Disordered" evidence="1">
    <location>
        <begin position="1"/>
        <end position="32"/>
    </location>
</feature>